<organism evidence="3">
    <name type="scientific">freshwater metagenome</name>
    <dbReference type="NCBI Taxonomy" id="449393"/>
    <lineage>
        <taxon>unclassified sequences</taxon>
        <taxon>metagenomes</taxon>
        <taxon>ecological metagenomes</taxon>
    </lineage>
</organism>
<sequence length="82" mass="8923">MGDMDIAATLVSQFDRMVKRDGGAVSLLGVDGSTIRVAYKPGLDEACEGDMCIMPHLELEQLMAETLARRDATLKVVVELVR</sequence>
<proteinExistence type="predicted"/>
<evidence type="ECO:0000313" key="4">
    <source>
        <dbReference type="EMBL" id="CAB5001136.1"/>
    </source>
</evidence>
<dbReference type="EMBL" id="CAFBMH010000173">
    <property type="protein sequence ID" value="CAB4935350.1"/>
    <property type="molecule type" value="Genomic_DNA"/>
</dbReference>
<evidence type="ECO:0000313" key="3">
    <source>
        <dbReference type="EMBL" id="CAB4935350.1"/>
    </source>
</evidence>
<dbReference type="EMBL" id="CAEZYR010000127">
    <property type="protein sequence ID" value="CAB4764417.1"/>
    <property type="molecule type" value="Genomic_DNA"/>
</dbReference>
<evidence type="ECO:0000313" key="2">
    <source>
        <dbReference type="EMBL" id="CAB4823773.1"/>
    </source>
</evidence>
<reference evidence="3" key="1">
    <citation type="submission" date="2020-05" db="EMBL/GenBank/DDBJ databases">
        <authorList>
            <person name="Chiriac C."/>
            <person name="Salcher M."/>
            <person name="Ghai R."/>
            <person name="Kavagutti S V."/>
        </authorList>
    </citation>
    <scope>NUCLEOTIDE SEQUENCE</scope>
</reference>
<gene>
    <name evidence="1" type="ORF">UFOPK2754_02646</name>
    <name evidence="2" type="ORF">UFOPK3139_00874</name>
    <name evidence="3" type="ORF">UFOPK3543_02918</name>
    <name evidence="4" type="ORF">UFOPK3967_01635</name>
</gene>
<name>A0A6J7IX74_9ZZZZ</name>
<dbReference type="EMBL" id="CAFBOS010000098">
    <property type="protein sequence ID" value="CAB5001136.1"/>
    <property type="molecule type" value="Genomic_DNA"/>
</dbReference>
<evidence type="ECO:0000313" key="1">
    <source>
        <dbReference type="EMBL" id="CAB4764417.1"/>
    </source>
</evidence>
<accession>A0A6J7IX74</accession>
<protein>
    <submittedName>
        <fullName evidence="3">Unannotated protein</fullName>
    </submittedName>
</protein>
<dbReference type="EMBL" id="CAFABA010000025">
    <property type="protein sequence ID" value="CAB4823773.1"/>
    <property type="molecule type" value="Genomic_DNA"/>
</dbReference>
<dbReference type="AlphaFoldDB" id="A0A6J7IX74"/>